<dbReference type="EMBL" id="MU155216">
    <property type="protein sequence ID" value="KAF9479294.1"/>
    <property type="molecule type" value="Genomic_DNA"/>
</dbReference>
<sequence length="70" mass="7663">MHKLLALSATPTSNDQLCAASASAPQTARVLTNCRYSCCLKFVEICVSSSRLVVDSDFDVQKRQADVLRE</sequence>
<reference evidence="1" key="1">
    <citation type="submission" date="2020-11" db="EMBL/GenBank/DDBJ databases">
        <authorList>
            <consortium name="DOE Joint Genome Institute"/>
            <person name="Ahrendt S."/>
            <person name="Riley R."/>
            <person name="Andreopoulos W."/>
            <person name="Labutti K."/>
            <person name="Pangilinan J."/>
            <person name="Ruiz-Duenas F.J."/>
            <person name="Barrasa J.M."/>
            <person name="Sanchez-Garcia M."/>
            <person name="Camarero S."/>
            <person name="Miyauchi S."/>
            <person name="Serrano A."/>
            <person name="Linde D."/>
            <person name="Babiker R."/>
            <person name="Drula E."/>
            <person name="Ayuso-Fernandez I."/>
            <person name="Pacheco R."/>
            <person name="Padilla G."/>
            <person name="Ferreira P."/>
            <person name="Barriuso J."/>
            <person name="Kellner H."/>
            <person name="Castanera R."/>
            <person name="Alfaro M."/>
            <person name="Ramirez L."/>
            <person name="Pisabarro A.G."/>
            <person name="Kuo A."/>
            <person name="Tritt A."/>
            <person name="Lipzen A."/>
            <person name="He G."/>
            <person name="Yan M."/>
            <person name="Ng V."/>
            <person name="Cullen D."/>
            <person name="Martin F."/>
            <person name="Rosso M.-N."/>
            <person name="Henrissat B."/>
            <person name="Hibbett D."/>
            <person name="Martinez A.T."/>
            <person name="Grigoriev I.V."/>
        </authorList>
    </citation>
    <scope>NUCLEOTIDE SEQUENCE</scope>
    <source>
        <strain evidence="1">CIRM-BRFM 674</strain>
    </source>
</reference>
<dbReference type="AlphaFoldDB" id="A0A9P5Z385"/>
<evidence type="ECO:0000313" key="1">
    <source>
        <dbReference type="EMBL" id="KAF9479294.1"/>
    </source>
</evidence>
<organism evidence="1 2">
    <name type="scientific">Pholiota conissans</name>
    <dbReference type="NCBI Taxonomy" id="109636"/>
    <lineage>
        <taxon>Eukaryota</taxon>
        <taxon>Fungi</taxon>
        <taxon>Dikarya</taxon>
        <taxon>Basidiomycota</taxon>
        <taxon>Agaricomycotina</taxon>
        <taxon>Agaricomycetes</taxon>
        <taxon>Agaricomycetidae</taxon>
        <taxon>Agaricales</taxon>
        <taxon>Agaricineae</taxon>
        <taxon>Strophariaceae</taxon>
        <taxon>Pholiota</taxon>
    </lineage>
</organism>
<gene>
    <name evidence="1" type="ORF">BDN70DRAFT_699897</name>
</gene>
<accession>A0A9P5Z385</accession>
<protein>
    <submittedName>
        <fullName evidence="1">Uncharacterized protein</fullName>
    </submittedName>
</protein>
<dbReference type="Proteomes" id="UP000807469">
    <property type="component" value="Unassembled WGS sequence"/>
</dbReference>
<keyword evidence="2" id="KW-1185">Reference proteome</keyword>
<proteinExistence type="predicted"/>
<evidence type="ECO:0000313" key="2">
    <source>
        <dbReference type="Proteomes" id="UP000807469"/>
    </source>
</evidence>
<comment type="caution">
    <text evidence="1">The sequence shown here is derived from an EMBL/GenBank/DDBJ whole genome shotgun (WGS) entry which is preliminary data.</text>
</comment>
<name>A0A9P5Z385_9AGAR</name>